<dbReference type="RefSeq" id="WP_044178211.1">
    <property type="nucleotide sequence ID" value="NZ_AP018046.1"/>
</dbReference>
<evidence type="ECO:0000256" key="1">
    <source>
        <dbReference type="ARBA" id="ARBA00022729"/>
    </source>
</evidence>
<organism evidence="4 6">
    <name type="scientific">Photobacterium damsela subsp. piscicida</name>
    <name type="common">Pasteurella piscicida</name>
    <dbReference type="NCBI Taxonomy" id="38294"/>
    <lineage>
        <taxon>Bacteria</taxon>
        <taxon>Pseudomonadati</taxon>
        <taxon>Pseudomonadota</taxon>
        <taxon>Gammaproteobacteria</taxon>
        <taxon>Vibrionales</taxon>
        <taxon>Vibrionaceae</taxon>
        <taxon>Photobacterium</taxon>
    </lineage>
</organism>
<feature type="chain" id="PRO_5011397458" evidence="2">
    <location>
        <begin position="23"/>
        <end position="190"/>
    </location>
</feature>
<proteinExistence type="predicted"/>
<name>A0A1Q9GZN2_PHODP</name>
<reference evidence="4" key="1">
    <citation type="journal article" date="2017" name="Genome Announc.">
        <title>Whole-Genome Sequence of Photobacterium damselae subsp. piscicida Strain 91-197, Isolated from Hybrid Striped Bass (Morone sp.) in the United States.</title>
        <authorList>
            <person name="Teru Y."/>
            <person name="Hikima J."/>
            <person name="Kono T."/>
            <person name="Sakai M."/>
            <person name="Takano T."/>
            <person name="Hawke J.P."/>
            <person name="Takeyama H."/>
            <person name="Aoki T."/>
        </authorList>
    </citation>
    <scope>NUCLEOTIDE SEQUENCE</scope>
    <source>
        <strain evidence="4">91-197</strain>
    </source>
</reference>
<feature type="signal peptide" evidence="2">
    <location>
        <begin position="1"/>
        <end position="22"/>
    </location>
</feature>
<accession>A0A1Q9GZN2</accession>
<protein>
    <submittedName>
        <fullName evidence="4">OmpA-like transmembrane domain protein</fullName>
    </submittedName>
    <submittedName>
        <fullName evidence="5">Porin family protein</fullName>
    </submittedName>
</protein>
<dbReference type="Proteomes" id="UP000516656">
    <property type="component" value="Chromosome 2"/>
</dbReference>
<dbReference type="Pfam" id="PF13505">
    <property type="entry name" value="OMP_b-brl"/>
    <property type="match status" value="1"/>
</dbReference>
<feature type="domain" description="Outer membrane protein beta-barrel" evidence="3">
    <location>
        <begin position="12"/>
        <end position="190"/>
    </location>
</feature>
<keyword evidence="1 2" id="KW-0732">Signal</keyword>
<evidence type="ECO:0000256" key="2">
    <source>
        <dbReference type="SAM" id="SignalP"/>
    </source>
</evidence>
<evidence type="ECO:0000259" key="3">
    <source>
        <dbReference type="Pfam" id="PF13505"/>
    </source>
</evidence>
<sequence length="190" mass="21149">MSNLLRLCIISSLFTASATTWAATPSNVIGLNLGYGGLNASTKLKDFDSSDLFDGDLYYRRMFNENFGLEIGYRSSTGGLGSMLISPLTKITDISYYGPHTDLYANYPLTGGFSLYGKVGINYYKLDYTYQTNIEGKKQQHRITDSELGGEIAAGVEWRYEWLGFNLGYMYSKSDLIETSGVQFGTSIHF</sequence>
<dbReference type="SUPFAM" id="SSF56925">
    <property type="entry name" value="OMPA-like"/>
    <property type="match status" value="1"/>
</dbReference>
<dbReference type="Gene3D" id="2.40.160.20">
    <property type="match status" value="1"/>
</dbReference>
<evidence type="ECO:0000313" key="4">
    <source>
        <dbReference type="EMBL" id="BAX54909.1"/>
    </source>
</evidence>
<evidence type="ECO:0000313" key="5">
    <source>
        <dbReference type="EMBL" id="QOD58589.1"/>
    </source>
</evidence>
<keyword evidence="4" id="KW-0812">Transmembrane</keyword>
<dbReference type="Proteomes" id="UP000218676">
    <property type="component" value="Chromosome 2"/>
</dbReference>
<keyword evidence="4" id="KW-0472">Membrane</keyword>
<dbReference type="EMBL" id="CP061855">
    <property type="protein sequence ID" value="QOD58589.1"/>
    <property type="molecule type" value="Genomic_DNA"/>
</dbReference>
<dbReference type="EMBL" id="AP018046">
    <property type="protein sequence ID" value="BAX54909.1"/>
    <property type="molecule type" value="Genomic_DNA"/>
</dbReference>
<evidence type="ECO:0000313" key="6">
    <source>
        <dbReference type="Proteomes" id="UP000218676"/>
    </source>
</evidence>
<dbReference type="InterPro" id="IPR027385">
    <property type="entry name" value="Beta-barrel_OMP"/>
</dbReference>
<dbReference type="AlphaFoldDB" id="A0A1Q9GZN2"/>
<reference evidence="6" key="2">
    <citation type="submission" date="2017-05" db="EMBL/GenBank/DDBJ databases">
        <title>Whole genome sequence of fish pathogenic bacteria, Photobacterium damselae subsp. piscicida, strain 91-197, isolated from hybrid striped bass (Morone sp.) in USA.</title>
        <authorList>
            <person name="Teru Y."/>
            <person name="Hikima J."/>
            <person name="Kono T."/>
            <person name="Sakai M."/>
            <person name="Takano T."/>
            <person name="Hawke J.P."/>
            <person name="Takeyama H."/>
            <person name="Aoki T."/>
        </authorList>
    </citation>
    <scope>NUCLEOTIDE SEQUENCE [LARGE SCALE GENOMIC DNA]</scope>
    <source>
        <strain evidence="6">91-197</strain>
    </source>
</reference>
<gene>
    <name evidence="5" type="ORF">IC627_17305</name>
    <name evidence="4" type="ORF">PDPUS_2_00323</name>
</gene>
<reference evidence="5 7" key="3">
    <citation type="submission" date="2020-09" db="EMBL/GenBank/DDBJ databases">
        <title>Complete, closed and curated genome sequences of Photobacterium damselae subsp. piscicida isolates from Australia indicate localised evolution and additional plasmid-borne pathogenicity mechanisms.</title>
        <authorList>
            <person name="Baseggio L."/>
            <person name="Silayeva O."/>
            <person name="Buller N."/>
            <person name="Landos M."/>
            <person name="Engelstaedter J."/>
            <person name="Barnes A.C."/>
        </authorList>
    </citation>
    <scope>NUCLEOTIDE SEQUENCE [LARGE SCALE GENOMIC DNA]</scope>
    <source>
        <strain evidence="5 7">AS-16-0540-1</strain>
    </source>
</reference>
<dbReference type="InterPro" id="IPR011250">
    <property type="entry name" value="OMP/PagP_B-barrel"/>
</dbReference>
<evidence type="ECO:0000313" key="7">
    <source>
        <dbReference type="Proteomes" id="UP000516656"/>
    </source>
</evidence>